<keyword evidence="2" id="KW-1003">Cell membrane</keyword>
<sequence length="300" mass="33629">MEILQNFSFTTLWNPDIIAILAVIAAIYFYVNKKGNHKASVKQKSFFIIGLTLIYIGFGSPVDVLAHLLFSVHMLQMSILFMVAPPFILKGLPASMVRPVLKQRLVKKVFPILTNPLITLIFFNGLFSIYHIPLVFDTVMTNYTLHPIFHGTLLVAAFLMWWPIVCPVPEYDKLSELKKLGYIFADGVLLTPACALIIFSKFTMYGTYTDPQTFATALGYCLPAGVSFSDLNLPGLVQLMDPLEDQQLGGVLMKVIQEVVYGTAIGYIFISWVRNERANAEKNDAELARKYALAMEATKQ</sequence>
<accession>A0A263BXZ2</accession>
<comment type="subcellular location">
    <subcellularLocation>
        <location evidence="1">Cell membrane</location>
        <topology evidence="1">Multi-pass membrane protein</topology>
    </subcellularLocation>
</comment>
<reference evidence="8" key="1">
    <citation type="submission" date="2017-08" db="EMBL/GenBank/DDBJ databases">
        <authorList>
            <person name="Huang Z."/>
        </authorList>
    </citation>
    <scope>NUCLEOTIDE SEQUENCE [LARGE SCALE GENOMIC DNA]</scope>
    <source>
        <strain evidence="8">SA5d-4</strain>
    </source>
</reference>
<dbReference type="RefSeq" id="WP_094921383.1">
    <property type="nucleotide sequence ID" value="NZ_NPIA01000001.1"/>
</dbReference>
<feature type="transmembrane region" description="Helical" evidence="6">
    <location>
        <begin position="180"/>
        <end position="199"/>
    </location>
</feature>
<dbReference type="EMBL" id="NPIA01000001">
    <property type="protein sequence ID" value="OZM58458.1"/>
    <property type="molecule type" value="Genomic_DNA"/>
</dbReference>
<name>A0A263BXZ2_9BACI</name>
<evidence type="ECO:0000256" key="5">
    <source>
        <dbReference type="ARBA" id="ARBA00023136"/>
    </source>
</evidence>
<feature type="transmembrane region" description="Helical" evidence="6">
    <location>
        <begin position="110"/>
        <end position="136"/>
    </location>
</feature>
<feature type="transmembrane region" description="Helical" evidence="6">
    <location>
        <begin position="12"/>
        <end position="31"/>
    </location>
</feature>
<feature type="transmembrane region" description="Helical" evidence="6">
    <location>
        <begin position="68"/>
        <end position="89"/>
    </location>
</feature>
<dbReference type="InterPro" id="IPR019108">
    <property type="entry name" value="Caa3_assmbl_CtaG-rel"/>
</dbReference>
<feature type="transmembrane region" description="Helical" evidence="6">
    <location>
        <begin position="43"/>
        <end position="62"/>
    </location>
</feature>
<evidence type="ECO:0000313" key="8">
    <source>
        <dbReference type="Proteomes" id="UP000217083"/>
    </source>
</evidence>
<dbReference type="NCBIfam" id="TIGR02737">
    <property type="entry name" value="caa3_CtaG"/>
    <property type="match status" value="1"/>
</dbReference>
<evidence type="ECO:0000256" key="1">
    <source>
        <dbReference type="ARBA" id="ARBA00004651"/>
    </source>
</evidence>
<evidence type="ECO:0000313" key="7">
    <source>
        <dbReference type="EMBL" id="OZM58458.1"/>
    </source>
</evidence>
<protein>
    <submittedName>
        <fullName evidence="7">Cytochrome c oxidase assembly factor CtaG</fullName>
    </submittedName>
</protein>
<organism evidence="7 8">
    <name type="scientific">Lottiidibacillus patelloidae</name>
    <dbReference type="NCBI Taxonomy" id="2670334"/>
    <lineage>
        <taxon>Bacteria</taxon>
        <taxon>Bacillati</taxon>
        <taxon>Bacillota</taxon>
        <taxon>Bacilli</taxon>
        <taxon>Bacillales</taxon>
        <taxon>Bacillaceae</taxon>
        <taxon>Lottiidibacillus</taxon>
    </lineage>
</organism>
<evidence type="ECO:0000256" key="3">
    <source>
        <dbReference type="ARBA" id="ARBA00022692"/>
    </source>
</evidence>
<gene>
    <name evidence="7" type="primary">ctaG</name>
    <name evidence="7" type="ORF">CIB95_02500</name>
</gene>
<evidence type="ECO:0000256" key="2">
    <source>
        <dbReference type="ARBA" id="ARBA00022475"/>
    </source>
</evidence>
<keyword evidence="8" id="KW-1185">Reference proteome</keyword>
<evidence type="ECO:0000256" key="6">
    <source>
        <dbReference type="SAM" id="Phobius"/>
    </source>
</evidence>
<keyword evidence="5 6" id="KW-0472">Membrane</keyword>
<keyword evidence="4 6" id="KW-1133">Transmembrane helix</keyword>
<evidence type="ECO:0000256" key="4">
    <source>
        <dbReference type="ARBA" id="ARBA00022989"/>
    </source>
</evidence>
<feature type="transmembrane region" description="Helical" evidence="6">
    <location>
        <begin position="251"/>
        <end position="273"/>
    </location>
</feature>
<keyword evidence="3 6" id="KW-0812">Transmembrane</keyword>
<dbReference type="Proteomes" id="UP000217083">
    <property type="component" value="Unassembled WGS sequence"/>
</dbReference>
<dbReference type="GO" id="GO:0005886">
    <property type="term" value="C:plasma membrane"/>
    <property type="evidence" value="ECO:0007669"/>
    <property type="project" value="UniProtKB-SubCell"/>
</dbReference>
<dbReference type="Pfam" id="PF09678">
    <property type="entry name" value="Caa3_CtaG"/>
    <property type="match status" value="1"/>
</dbReference>
<feature type="transmembrane region" description="Helical" evidence="6">
    <location>
        <begin position="148"/>
        <end position="168"/>
    </location>
</feature>
<dbReference type="AlphaFoldDB" id="A0A263BXZ2"/>
<proteinExistence type="predicted"/>
<reference evidence="7 8" key="2">
    <citation type="submission" date="2017-09" db="EMBL/GenBank/DDBJ databases">
        <title>Bacillus patelloidae sp. nov., isolated from the intestinal tract of a marine limpet.</title>
        <authorList>
            <person name="Liu R."/>
            <person name="Dong C."/>
            <person name="Shao Z."/>
        </authorList>
    </citation>
    <scope>NUCLEOTIDE SEQUENCE [LARGE SCALE GENOMIC DNA]</scope>
    <source>
        <strain evidence="7 8">SA5d-4</strain>
    </source>
</reference>
<dbReference type="InterPro" id="IPR014108">
    <property type="entry name" value="Caa3-assmbl_CtaG"/>
</dbReference>
<comment type="caution">
    <text evidence="7">The sequence shown here is derived from an EMBL/GenBank/DDBJ whole genome shotgun (WGS) entry which is preliminary data.</text>
</comment>